<dbReference type="SUPFAM" id="SSF53850">
    <property type="entry name" value="Periplasmic binding protein-like II"/>
    <property type="match status" value="1"/>
</dbReference>
<evidence type="ECO:0000313" key="4">
    <source>
        <dbReference type="Proteomes" id="UP000737171"/>
    </source>
</evidence>
<sequence length="326" mass="35680">MKRFQHALMAAWAAAFLGASATAMAKETIVIGDVSWEASHAVSNVLKVIIESRLGADVKIIPADQAAIFAAMDKGDGSIDVHPELWLPAQADRHAKFVAAGSKETVLVNDKPYTGSDGLFVPGFVQDKYGVKSVQQLADPKIAKLFDTDGSGKGSYWPGAPGWNGTNIELMRAKGYGYDKTMKPFIVSDAVMRAELAKAVSAQKPFVLYFWEPEGLFKKFDLRKLEQPAHNESCHKMVQPQEAPDWQDKARIACASPASTIHVAYSKSLHKRAPKVAQFLKQVSFDVPTMNEWILRITDKTDPAALAKEWVAANPDKVNAWLAGVK</sequence>
<dbReference type="InterPro" id="IPR007210">
    <property type="entry name" value="ABC_Gly_betaine_transp_sub-bd"/>
</dbReference>
<dbReference type="Gene3D" id="3.40.190.100">
    <property type="entry name" value="Glycine betaine-binding periplasmic protein, domain 2"/>
    <property type="match status" value="1"/>
</dbReference>
<feature type="domain" description="ABC-type glycine betaine transport system substrate-binding" evidence="2">
    <location>
        <begin position="28"/>
        <end position="312"/>
    </location>
</feature>
<reference evidence="3 4" key="1">
    <citation type="submission" date="2020-05" db="EMBL/GenBank/DDBJ databases">
        <title>Aquincola sp. isolate from soil.</title>
        <authorList>
            <person name="Han J."/>
            <person name="Kim D.-U."/>
        </authorList>
    </citation>
    <scope>NUCLEOTIDE SEQUENCE [LARGE SCALE GENOMIC DNA]</scope>
    <source>
        <strain evidence="3 4">S2</strain>
    </source>
</reference>
<accession>A0ABX2EUB1</accession>
<keyword evidence="4" id="KW-1185">Reference proteome</keyword>
<dbReference type="CDD" id="cd13642">
    <property type="entry name" value="PBP2_BCP_1"/>
    <property type="match status" value="1"/>
</dbReference>
<organism evidence="3 4">
    <name type="scientific">Pseudaquabacterium terrae</name>
    <dbReference type="NCBI Taxonomy" id="2732868"/>
    <lineage>
        <taxon>Bacteria</taxon>
        <taxon>Pseudomonadati</taxon>
        <taxon>Pseudomonadota</taxon>
        <taxon>Betaproteobacteria</taxon>
        <taxon>Burkholderiales</taxon>
        <taxon>Sphaerotilaceae</taxon>
        <taxon>Pseudaquabacterium</taxon>
    </lineage>
</organism>
<gene>
    <name evidence="3" type="ORF">HLB44_35540</name>
</gene>
<name>A0ABX2EUB1_9BURK</name>
<feature type="signal peptide" evidence="1">
    <location>
        <begin position="1"/>
        <end position="25"/>
    </location>
</feature>
<feature type="chain" id="PRO_5045657806" evidence="1">
    <location>
        <begin position="26"/>
        <end position="326"/>
    </location>
</feature>
<evidence type="ECO:0000313" key="3">
    <source>
        <dbReference type="EMBL" id="NRF72305.1"/>
    </source>
</evidence>
<dbReference type="EMBL" id="JABRWJ010000022">
    <property type="protein sequence ID" value="NRF72305.1"/>
    <property type="molecule type" value="Genomic_DNA"/>
</dbReference>
<protein>
    <submittedName>
        <fullName evidence="3">ABC transporter substrate-binding protein</fullName>
    </submittedName>
</protein>
<comment type="caution">
    <text evidence="3">The sequence shown here is derived from an EMBL/GenBank/DDBJ whole genome shotgun (WGS) entry which is preliminary data.</text>
</comment>
<dbReference type="Gene3D" id="3.10.105.10">
    <property type="entry name" value="Dipeptide-binding Protein, Domain 3"/>
    <property type="match status" value="2"/>
</dbReference>
<keyword evidence="1" id="KW-0732">Signal</keyword>
<dbReference type="Proteomes" id="UP000737171">
    <property type="component" value="Unassembled WGS sequence"/>
</dbReference>
<dbReference type="RefSeq" id="WP_173135274.1">
    <property type="nucleotide sequence ID" value="NZ_JABRWJ010000022.1"/>
</dbReference>
<proteinExistence type="predicted"/>
<evidence type="ECO:0000259" key="2">
    <source>
        <dbReference type="Pfam" id="PF04069"/>
    </source>
</evidence>
<dbReference type="Pfam" id="PF04069">
    <property type="entry name" value="OpuAC"/>
    <property type="match status" value="1"/>
</dbReference>
<evidence type="ECO:0000256" key="1">
    <source>
        <dbReference type="SAM" id="SignalP"/>
    </source>
</evidence>